<protein>
    <recommendedName>
        <fullName evidence="1">Cytochrome C Planctomycete-type domain-containing protein</fullName>
    </recommendedName>
</protein>
<evidence type="ECO:0000313" key="3">
    <source>
        <dbReference type="Proteomes" id="UP000316095"/>
    </source>
</evidence>
<dbReference type="Proteomes" id="UP000316095">
    <property type="component" value="Unassembled WGS sequence"/>
</dbReference>
<reference evidence="2 3" key="1">
    <citation type="submission" date="2019-02" db="EMBL/GenBank/DDBJ databases">
        <title>Deep-cultivation of Planctomycetes and their phenomic and genomic characterization uncovers novel biology.</title>
        <authorList>
            <person name="Wiegand S."/>
            <person name="Jogler M."/>
            <person name="Boedeker C."/>
            <person name="Pinto D."/>
            <person name="Vollmers J."/>
            <person name="Rivas-Marin E."/>
            <person name="Kohn T."/>
            <person name="Peeters S.H."/>
            <person name="Heuer A."/>
            <person name="Rast P."/>
            <person name="Oberbeckmann S."/>
            <person name="Bunk B."/>
            <person name="Jeske O."/>
            <person name="Meyerdierks A."/>
            <person name="Storesund J.E."/>
            <person name="Kallscheuer N."/>
            <person name="Luecker S."/>
            <person name="Lage O.M."/>
            <person name="Pohl T."/>
            <person name="Merkel B.J."/>
            <person name="Hornburger P."/>
            <person name="Mueller R.-W."/>
            <person name="Bruemmer F."/>
            <person name="Labrenz M."/>
            <person name="Spormann A.M."/>
            <person name="Op Den Camp H."/>
            <person name="Overmann J."/>
            <person name="Amann R."/>
            <person name="Jetten M.S.M."/>
            <person name="Mascher T."/>
            <person name="Medema M.H."/>
            <person name="Devos D.P."/>
            <person name="Kaster A.-K."/>
            <person name="Ovreas L."/>
            <person name="Rohde M."/>
            <person name="Galperin M.Y."/>
            <person name="Jogler C."/>
        </authorList>
    </citation>
    <scope>NUCLEOTIDE SEQUENCE [LARGE SCALE GENOMIC DNA]</scope>
    <source>
        <strain evidence="2 3">Pan54</strain>
    </source>
</reference>
<name>A0A5C5XEB0_9PLAN</name>
<dbReference type="EMBL" id="SJPG01000001">
    <property type="protein sequence ID" value="TWT60643.1"/>
    <property type="molecule type" value="Genomic_DNA"/>
</dbReference>
<proteinExistence type="predicted"/>
<accession>A0A5C5XEB0</accession>
<keyword evidence="3" id="KW-1185">Reference proteome</keyword>
<feature type="domain" description="Cytochrome C Planctomycete-type" evidence="1">
    <location>
        <begin position="31"/>
        <end position="68"/>
    </location>
</feature>
<evidence type="ECO:0000313" key="2">
    <source>
        <dbReference type="EMBL" id="TWT60643.1"/>
    </source>
</evidence>
<dbReference type="AlphaFoldDB" id="A0A5C5XEB0"/>
<dbReference type="Pfam" id="PF07635">
    <property type="entry name" value="PSCyt1"/>
    <property type="match status" value="1"/>
</dbReference>
<evidence type="ECO:0000259" key="1">
    <source>
        <dbReference type="Pfam" id="PF07635"/>
    </source>
</evidence>
<dbReference type="InterPro" id="IPR011429">
    <property type="entry name" value="Cyt_c_Planctomycete-type"/>
</dbReference>
<gene>
    <name evidence="2" type="ORF">Pan54_13570</name>
</gene>
<dbReference type="RefSeq" id="WP_165441618.1">
    <property type="nucleotide sequence ID" value="NZ_SJPG01000001.1"/>
</dbReference>
<comment type="caution">
    <text evidence="2">The sequence shown here is derived from an EMBL/GenBank/DDBJ whole genome shotgun (WGS) entry which is preliminary data.</text>
</comment>
<sequence>MTSRNCNSHSLDEETSRAGRELLRVSRDRSEKVQGGLCVGHRAGLLRGGDSGPAVVPNQAEKSLLLKAFRLSRSRVYEILQHKKNSNGTGAPATDSGGTW</sequence>
<organism evidence="2 3">
    <name type="scientific">Rubinisphaera italica</name>
    <dbReference type="NCBI Taxonomy" id="2527969"/>
    <lineage>
        <taxon>Bacteria</taxon>
        <taxon>Pseudomonadati</taxon>
        <taxon>Planctomycetota</taxon>
        <taxon>Planctomycetia</taxon>
        <taxon>Planctomycetales</taxon>
        <taxon>Planctomycetaceae</taxon>
        <taxon>Rubinisphaera</taxon>
    </lineage>
</organism>